<reference evidence="2 3" key="1">
    <citation type="submission" date="2020-08" db="EMBL/GenBank/DDBJ databases">
        <title>Sequencing the genomes of 1000 actinobacteria strains.</title>
        <authorList>
            <person name="Klenk H.-P."/>
        </authorList>
    </citation>
    <scope>NUCLEOTIDE SEQUENCE [LARGE SCALE GENOMIC DNA]</scope>
    <source>
        <strain evidence="2 3">DSM 43768</strain>
    </source>
</reference>
<accession>A0A7X0U719</accession>
<protein>
    <submittedName>
        <fullName evidence="2">Uncharacterized protein</fullName>
    </submittedName>
</protein>
<organism evidence="2 3">
    <name type="scientific">Nonomuraea rubra</name>
    <dbReference type="NCBI Taxonomy" id="46180"/>
    <lineage>
        <taxon>Bacteria</taxon>
        <taxon>Bacillati</taxon>
        <taxon>Actinomycetota</taxon>
        <taxon>Actinomycetes</taxon>
        <taxon>Streptosporangiales</taxon>
        <taxon>Streptosporangiaceae</taxon>
        <taxon>Nonomuraea</taxon>
    </lineage>
</organism>
<dbReference type="EMBL" id="JACHMI010000002">
    <property type="protein sequence ID" value="MBB6557204.1"/>
    <property type="molecule type" value="Genomic_DNA"/>
</dbReference>
<dbReference type="Proteomes" id="UP000565579">
    <property type="component" value="Unassembled WGS sequence"/>
</dbReference>
<evidence type="ECO:0000313" key="2">
    <source>
        <dbReference type="EMBL" id="MBB6557204.1"/>
    </source>
</evidence>
<comment type="caution">
    <text evidence="2">The sequence shown here is derived from an EMBL/GenBank/DDBJ whole genome shotgun (WGS) entry which is preliminary data.</text>
</comment>
<keyword evidence="3" id="KW-1185">Reference proteome</keyword>
<dbReference type="RefSeq" id="WP_185112791.1">
    <property type="nucleotide sequence ID" value="NZ_BAAAXY010000038.1"/>
</dbReference>
<sequence>MTTMITRTHAELLITVKAIRYAGGTTSQMLATIARMLTNPATPEQYEDNLHTVTATAAHHFAYEKDTGPTSYPEDATYDDLTPEGQMVVIRHVIFDLGERDQPAETAVTTAQTTTPTTRYLAIAIDESDTFALGLDGAPLPAHHLVAIAEAEEDTEDGETTLFPLPKIVAILDSGVPLDNDAPELDGLLDRHGWKLIGESDGYPDNDEHEVTPTNPTTTPPAIEYHDGRPMPYYVAGRKKLDERGSLVDALLVTTFTAAQATDPGKWGLDHTGVELLLTGAVRAAVDDRLDFEQVVRGNAGHDCKRRLLMAACAAIDTALEVIGERATCRTCDGPAVSRTTDGKPVCANTGH</sequence>
<gene>
    <name evidence="2" type="ORF">HD593_012094</name>
</gene>
<proteinExistence type="predicted"/>
<evidence type="ECO:0000256" key="1">
    <source>
        <dbReference type="SAM" id="MobiDB-lite"/>
    </source>
</evidence>
<feature type="region of interest" description="Disordered" evidence="1">
    <location>
        <begin position="201"/>
        <end position="220"/>
    </location>
</feature>
<evidence type="ECO:0000313" key="3">
    <source>
        <dbReference type="Proteomes" id="UP000565579"/>
    </source>
</evidence>
<dbReference type="AlphaFoldDB" id="A0A7X0U719"/>
<name>A0A7X0U719_9ACTN</name>